<proteinExistence type="predicted"/>
<dbReference type="Gene3D" id="1.10.10.60">
    <property type="entry name" value="Homeodomain-like"/>
    <property type="match status" value="2"/>
</dbReference>
<dbReference type="PROSITE" id="PS00041">
    <property type="entry name" value="HTH_ARAC_FAMILY_1"/>
    <property type="match status" value="1"/>
</dbReference>
<gene>
    <name evidence="11" type="ORF">HMPREF1348_01865</name>
</gene>
<organism evidence="11 12">
    <name type="scientific">Enterococcus faecium 505</name>
    <dbReference type="NCBI Taxonomy" id="1134806"/>
    <lineage>
        <taxon>Bacteria</taxon>
        <taxon>Bacillati</taxon>
        <taxon>Bacillota</taxon>
        <taxon>Bacilli</taxon>
        <taxon>Lactobacillales</taxon>
        <taxon>Enterococcaceae</taxon>
        <taxon>Enterococcus</taxon>
    </lineage>
</organism>
<feature type="domain" description="Response regulatory" evidence="10">
    <location>
        <begin position="5"/>
        <end position="122"/>
    </location>
</feature>
<evidence type="ECO:0000256" key="5">
    <source>
        <dbReference type="ARBA" id="ARBA00023015"/>
    </source>
</evidence>
<dbReference type="SUPFAM" id="SSF52172">
    <property type="entry name" value="CheY-like"/>
    <property type="match status" value="1"/>
</dbReference>
<keyword evidence="5" id="KW-0805">Transcription regulation</keyword>
<dbReference type="EMBL" id="AMBL01000063">
    <property type="protein sequence ID" value="EJY44619.1"/>
    <property type="molecule type" value="Genomic_DNA"/>
</dbReference>
<dbReference type="CDD" id="cd17536">
    <property type="entry name" value="REC_YesN-like"/>
    <property type="match status" value="1"/>
</dbReference>
<dbReference type="PROSITE" id="PS01124">
    <property type="entry name" value="HTH_ARAC_FAMILY_2"/>
    <property type="match status" value="1"/>
</dbReference>
<dbReference type="InterPro" id="IPR020449">
    <property type="entry name" value="Tscrpt_reg_AraC-type_HTH"/>
</dbReference>
<evidence type="ECO:0000259" key="10">
    <source>
        <dbReference type="PROSITE" id="PS50110"/>
    </source>
</evidence>
<dbReference type="SMART" id="SM00448">
    <property type="entry name" value="REC"/>
    <property type="match status" value="1"/>
</dbReference>
<feature type="domain" description="HTH araC/xylS-type" evidence="9">
    <location>
        <begin position="381"/>
        <end position="479"/>
    </location>
</feature>
<dbReference type="Pfam" id="PF00072">
    <property type="entry name" value="Response_reg"/>
    <property type="match status" value="1"/>
</dbReference>
<evidence type="ECO:0000256" key="4">
    <source>
        <dbReference type="ARBA" id="ARBA00023012"/>
    </source>
</evidence>
<evidence type="ECO:0000313" key="11">
    <source>
        <dbReference type="EMBL" id="EJY44619.1"/>
    </source>
</evidence>
<dbReference type="InterPro" id="IPR018060">
    <property type="entry name" value="HTH_AraC"/>
</dbReference>
<evidence type="ECO:0000256" key="7">
    <source>
        <dbReference type="ARBA" id="ARBA00023163"/>
    </source>
</evidence>
<dbReference type="InterPro" id="IPR018062">
    <property type="entry name" value="HTH_AraC-typ_CS"/>
</dbReference>
<sequence length="483" mass="57122">MNMYQVLLVDDEYMILNGLKKIIDWKSLGFQIAATAENAKEGLSVLEQQRIDLVVTDVTMPEINGLEFIEAAQKEHHNFEFMILSGYQEFDYLKEGMQLGAVNYLMKPVNKFELIESLKKIKTRLDQQNEQKNQQEIYQELLFSQWLSEELDEASEEEIIGQISEKQHRIVLIQLSRIHDPLINTWLKEHQQIFYYQRNYGDRILITLLLEADEVDGFCCFIQENIPDQEWLISIGEETDSSDKIPETFQQAKDNLQLHQFYGDKDEHVFYAVQATTKGQTIDFSNFRRVLQNKRLDVAQKMITDFFEQFQLAAMMPEDIRYSSFLLFMEIQRELIDLEDEEYLQGIEKIHRAKTVQELHQLLLSFVQKHQRKRKYSGNVEKVIEILHQHYQEPLTLKEVSESLHLNVMYLGQLFKKETKKSFSAYLNHLRMEKAKQLLLHSNQNINEIASEIGYNNTTYFSKLFKKIVGRSPKEYREKRGES</sequence>
<evidence type="ECO:0000256" key="3">
    <source>
        <dbReference type="ARBA" id="ARBA00022553"/>
    </source>
</evidence>
<dbReference type="Pfam" id="PF12833">
    <property type="entry name" value="HTH_18"/>
    <property type="match status" value="1"/>
</dbReference>
<evidence type="ECO:0000256" key="2">
    <source>
        <dbReference type="ARBA" id="ARBA00022490"/>
    </source>
</evidence>
<name>J6YVG0_ENTFC</name>
<evidence type="ECO:0000313" key="12">
    <source>
        <dbReference type="Proteomes" id="UP000006403"/>
    </source>
</evidence>
<dbReference type="SMART" id="SM00342">
    <property type="entry name" value="HTH_ARAC"/>
    <property type="match status" value="1"/>
</dbReference>
<dbReference type="RefSeq" id="WP_002374185.1">
    <property type="nucleotide sequence ID" value="NZ_JH813175.1"/>
</dbReference>
<evidence type="ECO:0000256" key="6">
    <source>
        <dbReference type="ARBA" id="ARBA00023125"/>
    </source>
</evidence>
<dbReference type="PRINTS" id="PR00032">
    <property type="entry name" value="HTHARAC"/>
</dbReference>
<keyword evidence="4" id="KW-0902">Two-component regulatory system</keyword>
<dbReference type="PANTHER" id="PTHR42713:SF3">
    <property type="entry name" value="TRANSCRIPTIONAL REGULATORY PROTEIN HPTR"/>
    <property type="match status" value="1"/>
</dbReference>
<dbReference type="InterPro" id="IPR011006">
    <property type="entry name" value="CheY-like_superfamily"/>
</dbReference>
<feature type="modified residue" description="4-aspartylphosphate" evidence="8">
    <location>
        <position position="57"/>
    </location>
</feature>
<dbReference type="HOGENOM" id="CLU_000445_5_0_9"/>
<evidence type="ECO:0000256" key="8">
    <source>
        <dbReference type="PROSITE-ProRule" id="PRU00169"/>
    </source>
</evidence>
<dbReference type="SUPFAM" id="SSF46689">
    <property type="entry name" value="Homeodomain-like"/>
    <property type="match status" value="2"/>
</dbReference>
<comment type="caution">
    <text evidence="11">The sequence shown here is derived from an EMBL/GenBank/DDBJ whole genome shotgun (WGS) entry which is preliminary data.</text>
</comment>
<dbReference type="GO" id="GO:0005737">
    <property type="term" value="C:cytoplasm"/>
    <property type="evidence" value="ECO:0007669"/>
    <property type="project" value="UniProtKB-SubCell"/>
</dbReference>
<reference evidence="11 12" key="1">
    <citation type="submission" date="2012-04" db="EMBL/GenBank/DDBJ databases">
        <authorList>
            <person name="Weinstock G."/>
            <person name="Sodergren E."/>
            <person name="Lobos E.A."/>
            <person name="Fulton L."/>
            <person name="Fulton R."/>
            <person name="Courtney L."/>
            <person name="Fronick C."/>
            <person name="O'Laughlin M."/>
            <person name="Godfrey J."/>
            <person name="Wilson R.M."/>
            <person name="Miner T."/>
            <person name="Farmer C."/>
            <person name="Delehaunty K."/>
            <person name="Cordes M."/>
            <person name="Minx P."/>
            <person name="Tomlinson C."/>
            <person name="Chen J."/>
            <person name="Wollam A."/>
            <person name="Pepin K.H."/>
            <person name="Bhonagiri V."/>
            <person name="Zhang X."/>
            <person name="Suruliraj S."/>
            <person name="Warren W."/>
            <person name="Mitreva M."/>
            <person name="Mardis E.R."/>
            <person name="Wilson R.K."/>
        </authorList>
    </citation>
    <scope>NUCLEOTIDE SEQUENCE [LARGE SCALE GENOMIC DNA]</scope>
    <source>
        <strain evidence="11 12">505</strain>
    </source>
</reference>
<dbReference type="AlphaFoldDB" id="J6YVG0"/>
<evidence type="ECO:0000256" key="1">
    <source>
        <dbReference type="ARBA" id="ARBA00004496"/>
    </source>
</evidence>
<dbReference type="GO" id="GO:0043565">
    <property type="term" value="F:sequence-specific DNA binding"/>
    <property type="evidence" value="ECO:0007669"/>
    <property type="project" value="InterPro"/>
</dbReference>
<dbReference type="Gene3D" id="3.40.50.2300">
    <property type="match status" value="1"/>
</dbReference>
<dbReference type="InterPro" id="IPR009057">
    <property type="entry name" value="Homeodomain-like_sf"/>
</dbReference>
<dbReference type="InterPro" id="IPR051552">
    <property type="entry name" value="HptR"/>
</dbReference>
<dbReference type="GO" id="GO:0003700">
    <property type="term" value="F:DNA-binding transcription factor activity"/>
    <property type="evidence" value="ECO:0007669"/>
    <property type="project" value="InterPro"/>
</dbReference>
<keyword evidence="6" id="KW-0238">DNA-binding</keyword>
<accession>J6YVG0</accession>
<keyword evidence="7" id="KW-0804">Transcription</keyword>
<protein>
    <submittedName>
        <fullName evidence="11">Response regulator receiver domain protein</fullName>
    </submittedName>
</protein>
<dbReference type="InterPro" id="IPR001789">
    <property type="entry name" value="Sig_transdc_resp-reg_receiver"/>
</dbReference>
<dbReference type="PANTHER" id="PTHR42713">
    <property type="entry name" value="HISTIDINE KINASE-RELATED"/>
    <property type="match status" value="1"/>
</dbReference>
<keyword evidence="3 8" id="KW-0597">Phosphoprotein</keyword>
<dbReference type="Proteomes" id="UP000006403">
    <property type="component" value="Unassembled WGS sequence"/>
</dbReference>
<dbReference type="GO" id="GO:0000160">
    <property type="term" value="P:phosphorelay signal transduction system"/>
    <property type="evidence" value="ECO:0007669"/>
    <property type="project" value="UniProtKB-KW"/>
</dbReference>
<comment type="subcellular location">
    <subcellularLocation>
        <location evidence="1">Cytoplasm</location>
    </subcellularLocation>
</comment>
<dbReference type="PROSITE" id="PS50110">
    <property type="entry name" value="RESPONSE_REGULATORY"/>
    <property type="match status" value="1"/>
</dbReference>
<dbReference type="PATRIC" id="fig|1134806.3.peg.1779"/>
<evidence type="ECO:0000259" key="9">
    <source>
        <dbReference type="PROSITE" id="PS01124"/>
    </source>
</evidence>
<keyword evidence="2" id="KW-0963">Cytoplasm</keyword>